<proteinExistence type="predicted"/>
<dbReference type="SUPFAM" id="SSF52141">
    <property type="entry name" value="Uracil-DNA glycosylase-like"/>
    <property type="match status" value="1"/>
</dbReference>
<evidence type="ECO:0000313" key="4">
    <source>
        <dbReference type="Proteomes" id="UP000049023"/>
    </source>
</evidence>
<dbReference type="Gene3D" id="3.40.470.10">
    <property type="entry name" value="Uracil-DNA glycosylase-like domain"/>
    <property type="match status" value="1"/>
</dbReference>
<name>A0A655JC81_MYCTX</name>
<dbReference type="InterPro" id="IPR036895">
    <property type="entry name" value="Uracil-DNA_glycosylase-like_sf"/>
</dbReference>
<dbReference type="EMBL" id="CNFU01002250">
    <property type="protein sequence ID" value="CKU17325.1"/>
    <property type="molecule type" value="Genomic_DNA"/>
</dbReference>
<gene>
    <name evidence="2" type="ORF">ERS007720_03115</name>
    <name evidence="1" type="ORF">ERS027661_04944</name>
</gene>
<protein>
    <submittedName>
        <fullName evidence="2">Uracil-DNA glycosylase, family 4</fullName>
    </submittedName>
</protein>
<dbReference type="Proteomes" id="UP000044938">
    <property type="component" value="Unassembled WGS sequence"/>
</dbReference>
<accession>A0A655JC81</accession>
<dbReference type="AlphaFoldDB" id="A0A655JC81"/>
<reference evidence="3 4" key="1">
    <citation type="submission" date="2015-03" db="EMBL/GenBank/DDBJ databases">
        <authorList>
            <consortium name="Pathogen Informatics"/>
        </authorList>
    </citation>
    <scope>NUCLEOTIDE SEQUENCE [LARGE SCALE GENOMIC DNA]</scope>
    <source>
        <strain evidence="1 4">Bir 187</strain>
        <strain evidence="2 3">M09401471</strain>
    </source>
</reference>
<dbReference type="EMBL" id="CSAJ01000465">
    <property type="protein sequence ID" value="COW70264.1"/>
    <property type="molecule type" value="Genomic_DNA"/>
</dbReference>
<dbReference type="Proteomes" id="UP000049023">
    <property type="component" value="Unassembled WGS sequence"/>
</dbReference>
<organism evidence="2 3">
    <name type="scientific">Mycobacterium tuberculosis</name>
    <dbReference type="NCBI Taxonomy" id="1773"/>
    <lineage>
        <taxon>Bacteria</taxon>
        <taxon>Bacillati</taxon>
        <taxon>Actinomycetota</taxon>
        <taxon>Actinomycetes</taxon>
        <taxon>Mycobacteriales</taxon>
        <taxon>Mycobacteriaceae</taxon>
        <taxon>Mycobacterium</taxon>
        <taxon>Mycobacterium tuberculosis complex</taxon>
    </lineage>
</organism>
<evidence type="ECO:0000313" key="1">
    <source>
        <dbReference type="EMBL" id="CKU17325.1"/>
    </source>
</evidence>
<evidence type="ECO:0000313" key="2">
    <source>
        <dbReference type="EMBL" id="COW70264.1"/>
    </source>
</evidence>
<sequence>MRLAGASGTPKPRFGHGVVTELGAGVRLLGCYHPSQQNMFTGRLTPTMLDDIFREAKKLAGIE</sequence>
<evidence type="ECO:0000313" key="3">
    <source>
        <dbReference type="Proteomes" id="UP000044938"/>
    </source>
</evidence>